<accession>F7NGW1</accession>
<name>F7NGW1_9FIRM</name>
<evidence type="ECO:0000313" key="1">
    <source>
        <dbReference type="EMBL" id="EGO64692.1"/>
    </source>
</evidence>
<comment type="caution">
    <text evidence="1">The sequence shown here is derived from an EMBL/GenBank/DDBJ whole genome shotgun (WGS) entry which is preliminary data.</text>
</comment>
<gene>
    <name evidence="1" type="ORF">ALO_06513</name>
</gene>
<organism evidence="1 2">
    <name type="scientific">Acetonema longum DSM 6540</name>
    <dbReference type="NCBI Taxonomy" id="1009370"/>
    <lineage>
        <taxon>Bacteria</taxon>
        <taxon>Bacillati</taxon>
        <taxon>Bacillota</taxon>
        <taxon>Negativicutes</taxon>
        <taxon>Acetonemataceae</taxon>
        <taxon>Acetonema</taxon>
    </lineage>
</organism>
<protein>
    <submittedName>
        <fullName evidence="1">Uncharacterized protein</fullName>
    </submittedName>
</protein>
<sequence length="69" mass="7983">MKLRELTPLFKWRQFCTYLNSLIVVEPDIIINEINSMLKREALLPINALRLKNGKEVFCHSVVITIAPS</sequence>
<dbReference type="AlphaFoldDB" id="F7NGW1"/>
<reference evidence="1 2" key="1">
    <citation type="journal article" date="2011" name="EMBO J.">
        <title>Structural diversity of bacterial flagellar motors.</title>
        <authorList>
            <person name="Chen S."/>
            <person name="Beeby M."/>
            <person name="Murphy G.E."/>
            <person name="Leadbetter J.R."/>
            <person name="Hendrixson D.R."/>
            <person name="Briegel A."/>
            <person name="Li Z."/>
            <person name="Shi J."/>
            <person name="Tocheva E.I."/>
            <person name="Muller A."/>
            <person name="Dobro M.J."/>
            <person name="Jensen G.J."/>
        </authorList>
    </citation>
    <scope>NUCLEOTIDE SEQUENCE [LARGE SCALE GENOMIC DNA]</scope>
    <source>
        <strain evidence="1 2">DSM 6540</strain>
    </source>
</reference>
<dbReference type="Proteomes" id="UP000003240">
    <property type="component" value="Unassembled WGS sequence"/>
</dbReference>
<dbReference type="EMBL" id="AFGF01000050">
    <property type="protein sequence ID" value="EGO64692.1"/>
    <property type="molecule type" value="Genomic_DNA"/>
</dbReference>
<keyword evidence="2" id="KW-1185">Reference proteome</keyword>
<proteinExistence type="predicted"/>
<evidence type="ECO:0000313" key="2">
    <source>
        <dbReference type="Proteomes" id="UP000003240"/>
    </source>
</evidence>